<evidence type="ECO:0000259" key="2">
    <source>
        <dbReference type="Pfam" id="PF04909"/>
    </source>
</evidence>
<dbReference type="AlphaFoldDB" id="A0A510HJL9"/>
<accession>A0A510HJL9</accession>
<feature type="domain" description="Amidohydrolase-related" evidence="2">
    <location>
        <begin position="40"/>
        <end position="279"/>
    </location>
</feature>
<dbReference type="SUPFAM" id="SSF51556">
    <property type="entry name" value="Metallo-dependent hydrolases"/>
    <property type="match status" value="1"/>
</dbReference>
<organism evidence="3 4">
    <name type="scientific">Rubrobacter xylanophilus</name>
    <dbReference type="NCBI Taxonomy" id="49319"/>
    <lineage>
        <taxon>Bacteria</taxon>
        <taxon>Bacillati</taxon>
        <taxon>Actinomycetota</taxon>
        <taxon>Rubrobacteria</taxon>
        <taxon>Rubrobacterales</taxon>
        <taxon>Rubrobacteraceae</taxon>
        <taxon>Rubrobacter</taxon>
    </lineage>
</organism>
<reference evidence="3" key="1">
    <citation type="journal article" date="2019" name="Microbiol. Resour. Announc.">
        <title>Complete Genome Sequence of Rubrobacter xylanophilus Strain AA3-22, Isolated from Arima Onsen in Japan.</title>
        <authorList>
            <person name="Tomariguchi N."/>
            <person name="Miyazaki K."/>
        </authorList>
    </citation>
    <scope>NUCLEOTIDE SEQUENCE [LARGE SCALE GENOMIC DNA]</scope>
    <source>
        <strain evidence="3">AA3-22</strain>
    </source>
</reference>
<dbReference type="EMBL" id="AP019791">
    <property type="protein sequence ID" value="BBL78527.1"/>
    <property type="molecule type" value="Genomic_DNA"/>
</dbReference>
<dbReference type="InterPro" id="IPR032466">
    <property type="entry name" value="Metal_Hydrolase"/>
</dbReference>
<dbReference type="InterPro" id="IPR006680">
    <property type="entry name" value="Amidohydro-rel"/>
</dbReference>
<protein>
    <submittedName>
        <fullName evidence="3">Metal-dependent hydrolase</fullName>
    </submittedName>
</protein>
<dbReference type="GO" id="GO:0019748">
    <property type="term" value="P:secondary metabolic process"/>
    <property type="evidence" value="ECO:0007669"/>
    <property type="project" value="TreeGrafter"/>
</dbReference>
<dbReference type="GO" id="GO:0016831">
    <property type="term" value="F:carboxy-lyase activity"/>
    <property type="evidence" value="ECO:0007669"/>
    <property type="project" value="InterPro"/>
</dbReference>
<name>A0A510HJL9_9ACTN</name>
<dbReference type="PANTHER" id="PTHR21240:SF28">
    <property type="entry name" value="ISO-OROTATE DECARBOXYLASE (EUROFUNG)"/>
    <property type="match status" value="1"/>
</dbReference>
<keyword evidence="1" id="KW-0456">Lyase</keyword>
<dbReference type="PANTHER" id="PTHR21240">
    <property type="entry name" value="2-AMINO-3-CARBOXYLMUCONATE-6-SEMIALDEHYDE DECARBOXYLASE"/>
    <property type="match status" value="1"/>
</dbReference>
<proteinExistence type="predicted"/>
<dbReference type="GO" id="GO:0016787">
    <property type="term" value="F:hydrolase activity"/>
    <property type="evidence" value="ECO:0007669"/>
    <property type="project" value="UniProtKB-KW"/>
</dbReference>
<gene>
    <name evidence="3" type="ORF">RxyAA322_03810</name>
</gene>
<dbReference type="Pfam" id="PF04909">
    <property type="entry name" value="Amidohydro_2"/>
    <property type="match status" value="1"/>
</dbReference>
<evidence type="ECO:0000313" key="3">
    <source>
        <dbReference type="EMBL" id="BBL78527.1"/>
    </source>
</evidence>
<evidence type="ECO:0000313" key="4">
    <source>
        <dbReference type="Proteomes" id="UP000318065"/>
    </source>
</evidence>
<keyword evidence="4" id="KW-1185">Reference proteome</keyword>
<dbReference type="Proteomes" id="UP000318065">
    <property type="component" value="Chromosome"/>
</dbReference>
<dbReference type="GO" id="GO:0005737">
    <property type="term" value="C:cytoplasm"/>
    <property type="evidence" value="ECO:0007669"/>
    <property type="project" value="TreeGrafter"/>
</dbReference>
<sequence length="279" mass="30979">MHGHMTETKRAHGIENLTTGAMAEVWRRVREYIPPEGVFDAHAHIGTDVDGRAMSAEGMRERMRAAGVRRSIVFPLNDPNAREDFSGPNDLVWAAYEEHPGFFVPFFRLNPHHAYEKEFERCVGRGFAGLKLHPVSQDFELDDPRVVRLFGMAVAAGLPVIIHAGFGMRRIVEPLLSVFEAHPGLRLILGHAAMPEVLEAVRAFGDNPNVLFETSVVRARDLYVLFSVMDPERICYGSDIPYGDLPSTLHATVAAASLAGLSGEELRGVLSGNIRRWFP</sequence>
<dbReference type="Gene3D" id="3.20.20.140">
    <property type="entry name" value="Metal-dependent hydrolases"/>
    <property type="match status" value="1"/>
</dbReference>
<keyword evidence="3" id="KW-0378">Hydrolase</keyword>
<dbReference type="InterPro" id="IPR032465">
    <property type="entry name" value="ACMSD"/>
</dbReference>
<evidence type="ECO:0000256" key="1">
    <source>
        <dbReference type="ARBA" id="ARBA00023239"/>
    </source>
</evidence>
<dbReference type="CDD" id="cd01292">
    <property type="entry name" value="metallo-dependent_hydrolases"/>
    <property type="match status" value="1"/>
</dbReference>